<dbReference type="CDD" id="cd23992">
    <property type="entry name" value="PBP_GOBP"/>
    <property type="match status" value="1"/>
</dbReference>
<dbReference type="FunFam" id="1.10.238.20:FF:000001">
    <property type="entry name" value="General odorant-binding protein lush"/>
    <property type="match status" value="1"/>
</dbReference>
<dbReference type="EMBL" id="JBBCAQ010000034">
    <property type="protein sequence ID" value="KAK7579923.1"/>
    <property type="molecule type" value="Genomic_DNA"/>
</dbReference>
<dbReference type="GO" id="GO:0005549">
    <property type="term" value="F:odorant binding"/>
    <property type="evidence" value="ECO:0007669"/>
    <property type="project" value="InterPro"/>
</dbReference>
<evidence type="ECO:0000256" key="3">
    <source>
        <dbReference type="ARBA" id="ARBA00022525"/>
    </source>
</evidence>
<evidence type="ECO:0000256" key="2">
    <source>
        <dbReference type="ARBA" id="ARBA00008098"/>
    </source>
</evidence>
<keyword evidence="3" id="KW-0964">Secreted</keyword>
<dbReference type="SUPFAM" id="SSF47565">
    <property type="entry name" value="Insect pheromone/odorant-binding proteins"/>
    <property type="match status" value="1"/>
</dbReference>
<comment type="subcellular location">
    <subcellularLocation>
        <location evidence="1">Secreted</location>
    </subcellularLocation>
</comment>
<protein>
    <submittedName>
        <fullName evidence="4">Uncharacterized protein</fullName>
    </submittedName>
</protein>
<evidence type="ECO:0000313" key="5">
    <source>
        <dbReference type="Proteomes" id="UP001367676"/>
    </source>
</evidence>
<accession>A0AAN9T9J3</accession>
<dbReference type="Gene3D" id="1.10.238.20">
    <property type="entry name" value="Pheromone/general odorant binding protein domain"/>
    <property type="match status" value="1"/>
</dbReference>
<evidence type="ECO:0000256" key="1">
    <source>
        <dbReference type="ARBA" id="ARBA00004613"/>
    </source>
</evidence>
<dbReference type="GO" id="GO:0007608">
    <property type="term" value="P:sensory perception of smell"/>
    <property type="evidence" value="ECO:0007669"/>
    <property type="project" value="UniProtKB-ARBA"/>
</dbReference>
<dbReference type="InterPro" id="IPR006170">
    <property type="entry name" value="PBP/GOBP"/>
</dbReference>
<sequence length="133" mass="14805">MATDGLSPEQKEMISNLHKSCVAETSVSEELIAAAAKGNFAEDKPLKCYMKCLLTSIGVMEEDGSMDFDAYMEMLPPQYKKWGEKVEAKCKDVAPPEGDACETAFKINKCSYEADPEVSKLKHHSFNDLLRFV</sequence>
<keyword evidence="5" id="KW-1185">Reference proteome</keyword>
<dbReference type="InterPro" id="IPR036728">
    <property type="entry name" value="PBP_GOBP_sf"/>
</dbReference>
<dbReference type="PANTHER" id="PTHR21364:SF2">
    <property type="entry name" value="GENERAL ODORANT-BINDING PROTEIN 19A"/>
    <property type="match status" value="1"/>
</dbReference>
<dbReference type="PANTHER" id="PTHR21364">
    <property type="entry name" value="GENERAL ODORANT-BINDING PROTEIN 19A"/>
    <property type="match status" value="1"/>
</dbReference>
<reference evidence="4 5" key="1">
    <citation type="submission" date="2024-03" db="EMBL/GenBank/DDBJ databases">
        <title>Adaptation during the transition from Ophiocordyceps entomopathogen to insect associate is accompanied by gene loss and intensified selection.</title>
        <authorList>
            <person name="Ward C.M."/>
            <person name="Onetto C.A."/>
            <person name="Borneman A.R."/>
        </authorList>
    </citation>
    <scope>NUCLEOTIDE SEQUENCE [LARGE SCALE GENOMIC DNA]</scope>
    <source>
        <strain evidence="4">AWRI1</strain>
        <tissue evidence="4">Single Adult Female</tissue>
    </source>
</reference>
<proteinExistence type="inferred from homology"/>
<dbReference type="AlphaFoldDB" id="A0AAN9T9J3"/>
<comment type="caution">
    <text evidence="4">The sequence shown here is derived from an EMBL/GenBank/DDBJ whole genome shotgun (WGS) entry which is preliminary data.</text>
</comment>
<gene>
    <name evidence="4" type="ORF">V9T40_000552</name>
</gene>
<comment type="similarity">
    <text evidence="2">Belongs to the PBP/GOBP family.</text>
</comment>
<dbReference type="SMART" id="SM00708">
    <property type="entry name" value="PhBP"/>
    <property type="match status" value="1"/>
</dbReference>
<evidence type="ECO:0000313" key="4">
    <source>
        <dbReference type="EMBL" id="KAK7579923.1"/>
    </source>
</evidence>
<dbReference type="Pfam" id="PF01395">
    <property type="entry name" value="PBP_GOBP"/>
    <property type="match status" value="1"/>
</dbReference>
<organism evidence="4 5">
    <name type="scientific">Parthenolecanium corni</name>
    <dbReference type="NCBI Taxonomy" id="536013"/>
    <lineage>
        <taxon>Eukaryota</taxon>
        <taxon>Metazoa</taxon>
        <taxon>Ecdysozoa</taxon>
        <taxon>Arthropoda</taxon>
        <taxon>Hexapoda</taxon>
        <taxon>Insecta</taxon>
        <taxon>Pterygota</taxon>
        <taxon>Neoptera</taxon>
        <taxon>Paraneoptera</taxon>
        <taxon>Hemiptera</taxon>
        <taxon>Sternorrhyncha</taxon>
        <taxon>Coccoidea</taxon>
        <taxon>Coccidae</taxon>
        <taxon>Parthenolecanium</taxon>
    </lineage>
</organism>
<name>A0AAN9T9J3_9HEMI</name>
<dbReference type="GO" id="GO:0005576">
    <property type="term" value="C:extracellular region"/>
    <property type="evidence" value="ECO:0007669"/>
    <property type="project" value="UniProtKB-SubCell"/>
</dbReference>
<dbReference type="Proteomes" id="UP001367676">
    <property type="component" value="Unassembled WGS sequence"/>
</dbReference>